<dbReference type="EMBL" id="KC513610">
    <property type="protein sequence ID" value="AGE95906.1"/>
    <property type="molecule type" value="Genomic_DNA"/>
</dbReference>
<name>M1KKW1_ENCCN</name>
<proteinExistence type="predicted"/>
<reference evidence="1" key="1">
    <citation type="journal article" date="2013" name="Eukaryot. Cell">
        <title>Extremely Reduced Levels of Heterozygosity in the Vertebrate Pathogen Encephalitozoon cuniculi.</title>
        <authorList>
            <person name="Selman M."/>
            <person name="Sak B."/>
            <person name="Kvac M."/>
            <person name="Farinelli L."/>
            <person name="Weiss L.M."/>
            <person name="Corradi N."/>
        </authorList>
    </citation>
    <scope>NUCLEOTIDE SEQUENCE</scope>
</reference>
<dbReference type="VEuPathDB" id="MicrosporidiaDB:M970_071210"/>
<sequence length="105" mass="11732">MFEIFCSFPSNATPAGQYLPVGAGGPLMVSIDEIIGEKDLVRLFETIVKKGEIALPNKQRVIRRIREFGPLSVEDLEGLWDSDVLAELEGCRRWSVLKKVRGDGR</sequence>
<gene>
    <name evidence="1" type="ORF">ECU07_1240</name>
</gene>
<dbReference type="VEuPathDB" id="MicrosporidiaDB:AEWQ_071220"/>
<organism evidence="1">
    <name type="scientific">Encephalitozoon cuniculi</name>
    <name type="common">Microsporidian parasite</name>
    <dbReference type="NCBI Taxonomy" id="6035"/>
    <lineage>
        <taxon>Eukaryota</taxon>
        <taxon>Fungi</taxon>
        <taxon>Fungi incertae sedis</taxon>
        <taxon>Microsporidia</taxon>
        <taxon>Unikaryonidae</taxon>
        <taxon>Encephalitozoon</taxon>
    </lineage>
</organism>
<dbReference type="VEuPathDB" id="MicrosporidiaDB:AEWD_071220"/>
<evidence type="ECO:0000313" key="1">
    <source>
        <dbReference type="EMBL" id="AGE95906.1"/>
    </source>
</evidence>
<accession>M1KKW1</accession>
<protein>
    <submittedName>
        <fullName evidence="1">Uncharacterized protein</fullName>
    </submittedName>
</protein>
<dbReference type="AlphaFoldDB" id="M1KKW1"/>
<dbReference type="VEuPathDB" id="MicrosporidiaDB:ECU07_1240"/>
<dbReference type="VEuPathDB" id="MicrosporidiaDB:AEWR_071210"/>